<dbReference type="Proteomes" id="UP000027100">
    <property type="component" value="Unassembled WGS sequence"/>
</dbReference>
<dbReference type="EMBL" id="ARYM01000002">
    <property type="protein sequence ID" value="KDA00235.1"/>
    <property type="molecule type" value="Genomic_DNA"/>
</dbReference>
<keyword evidence="2" id="KW-1185">Reference proteome</keyword>
<accession>A0A062VNC3</accession>
<dbReference type="RefSeq" id="WP_035594024.1">
    <property type="nucleotide sequence ID" value="NZ_ARYM01000002.1"/>
</dbReference>
<evidence type="ECO:0000313" key="1">
    <source>
        <dbReference type="EMBL" id="KDA00235.1"/>
    </source>
</evidence>
<reference evidence="1 2" key="1">
    <citation type="journal article" date="2014" name="Antonie Van Leeuwenhoek">
        <title>Hyphomonas beringensis sp. nov. and Hyphomonas chukchiensis sp. nov., isolated from surface seawater of the Bering Sea and Chukchi Sea.</title>
        <authorList>
            <person name="Li C."/>
            <person name="Lai Q."/>
            <person name="Li G."/>
            <person name="Dong C."/>
            <person name="Wang J."/>
            <person name="Liao Y."/>
            <person name="Shao Z."/>
        </authorList>
    </citation>
    <scope>NUCLEOTIDE SEQUENCE [LARGE SCALE GENOMIC DNA]</scope>
    <source>
        <strain evidence="1 2">PS728</strain>
    </source>
</reference>
<gene>
    <name evidence="1" type="ORF">HPO_02437</name>
</gene>
<evidence type="ECO:0000313" key="2">
    <source>
        <dbReference type="Proteomes" id="UP000027100"/>
    </source>
</evidence>
<dbReference type="AlphaFoldDB" id="A0A062VNC3"/>
<name>A0A062VNC3_9PROT</name>
<protein>
    <submittedName>
        <fullName evidence="1">Uncharacterized protein</fullName>
    </submittedName>
</protein>
<comment type="caution">
    <text evidence="1">The sequence shown here is derived from an EMBL/GenBank/DDBJ whole genome shotgun (WGS) entry which is preliminary data.</text>
</comment>
<organism evidence="1 2">
    <name type="scientific">Hyphomonas polymorpha PS728</name>
    <dbReference type="NCBI Taxonomy" id="1280954"/>
    <lineage>
        <taxon>Bacteria</taxon>
        <taxon>Pseudomonadati</taxon>
        <taxon>Pseudomonadota</taxon>
        <taxon>Alphaproteobacteria</taxon>
        <taxon>Hyphomonadales</taxon>
        <taxon>Hyphomonadaceae</taxon>
        <taxon>Hyphomonas</taxon>
    </lineage>
</organism>
<proteinExistence type="predicted"/>
<sequence>MSQALLLVLGAILALLGTMVQSIISWGQSRVDKRRDLLIEAYSEYLTGLAQRASILHPHSERTEQATALMVAGKQKISGFAPANVVKALAALEASPMLLSHSDTQEGMVGLVQAMRVSVGVGKQQLNKEIRDILFSAVRSGN</sequence>
<dbReference type="STRING" id="1280954.HPO_02437"/>